<protein>
    <submittedName>
        <fullName evidence="1">Uncharacterized protein</fullName>
    </submittedName>
</protein>
<gene>
    <name evidence="1" type="ORF">METBISCDRAFT_22730</name>
</gene>
<proteinExistence type="predicted"/>
<dbReference type="Proteomes" id="UP000268321">
    <property type="component" value="Unassembled WGS sequence"/>
</dbReference>
<dbReference type="EMBL" id="ML004447">
    <property type="protein sequence ID" value="RKP31057.1"/>
    <property type="molecule type" value="Genomic_DNA"/>
</dbReference>
<accession>A0A4P9ZDM3</accession>
<dbReference type="AlphaFoldDB" id="A0A4P9ZDM3"/>
<reference evidence="2" key="1">
    <citation type="journal article" date="2018" name="Nat. Microbiol.">
        <title>Leveraging single-cell genomics to expand the fungal tree of life.</title>
        <authorList>
            <person name="Ahrendt S.R."/>
            <person name="Quandt C.A."/>
            <person name="Ciobanu D."/>
            <person name="Clum A."/>
            <person name="Salamov A."/>
            <person name="Andreopoulos B."/>
            <person name="Cheng J.F."/>
            <person name="Woyke T."/>
            <person name="Pelin A."/>
            <person name="Henrissat B."/>
            <person name="Reynolds N.K."/>
            <person name="Benny G.L."/>
            <person name="Smith M.E."/>
            <person name="James T.Y."/>
            <person name="Grigoriev I.V."/>
        </authorList>
    </citation>
    <scope>NUCLEOTIDE SEQUENCE [LARGE SCALE GENOMIC DNA]</scope>
    <source>
        <strain evidence="2">Baker2002</strain>
    </source>
</reference>
<dbReference type="OrthoDB" id="4083304at2759"/>
<organism evidence="1 2">
    <name type="scientific">Metschnikowia bicuspidata</name>
    <dbReference type="NCBI Taxonomy" id="27322"/>
    <lineage>
        <taxon>Eukaryota</taxon>
        <taxon>Fungi</taxon>
        <taxon>Dikarya</taxon>
        <taxon>Ascomycota</taxon>
        <taxon>Saccharomycotina</taxon>
        <taxon>Pichiomycetes</taxon>
        <taxon>Metschnikowiaceae</taxon>
        <taxon>Metschnikowia</taxon>
    </lineage>
</organism>
<evidence type="ECO:0000313" key="2">
    <source>
        <dbReference type="Proteomes" id="UP000268321"/>
    </source>
</evidence>
<sequence length="149" mass="17025">MSTNPITEKPWALDDFVPNKNWKPAKRLNTNLGVLSKLQEKRYLDFFKQAGHGAKPTGPRWNDVSEAEAELCEGEEEIVKSQLIDKYLSPPGYMIGDFVSTQEAKENKAMVKRKENERIQRRLASAFKGGEFIFYEDVFNSIVALGRIK</sequence>
<keyword evidence="2" id="KW-1185">Reference proteome</keyword>
<name>A0A4P9ZDM3_9ASCO</name>
<evidence type="ECO:0000313" key="1">
    <source>
        <dbReference type="EMBL" id="RKP31057.1"/>
    </source>
</evidence>